<name>A0A126SZV6_9BACT</name>
<evidence type="ECO:0000313" key="1">
    <source>
        <dbReference type="EMBL" id="AMK59202.1"/>
    </source>
</evidence>
<organism evidence="1">
    <name type="scientific">uncultured bacterium UPO45</name>
    <dbReference type="NCBI Taxonomy" id="1776970"/>
    <lineage>
        <taxon>Bacteria</taxon>
        <taxon>environmental samples</taxon>
    </lineage>
</organism>
<reference evidence="1" key="1">
    <citation type="journal article" date="2016" name="Appl. Environ. Microbiol.">
        <title>Functional Metagenomics of a Biostimulated Petroleum-Contaminated Soil Reveals an Extraordinary Diversity of Extradiol Dioxygenases.</title>
        <authorList>
            <person name="Terron-Gonzalez L."/>
            <person name="Martin-Cabello G."/>
            <person name="Ferrer M."/>
            <person name="Santero E."/>
        </authorList>
    </citation>
    <scope>NUCLEOTIDE SEQUENCE</scope>
</reference>
<protein>
    <submittedName>
        <fullName evidence="1">Uncharacterized protein</fullName>
    </submittedName>
</protein>
<sequence length="317" mass="35504">MKRGVSSSFSLFVVLYTGVSGIAWGAPPQEELFFHQRLLRFVFTPVIDRYPTEERRQDLGLRNFFTAGWTDGWAEPDEGPDVAPRFRLLRIQRAFWEREVRLTYTHTFEADDGAVEEQEGEFELELPISRRFLIEFEGGFVGLQPDGGSWKRRVGDLKIIPEVMLMETHDLSFSSGLVIRTPTGGKAVGEERTSLTPYLALWKDLGYRIGLHTYLGAEFPLDGFGPGAPDAVVQYGIAPAVTVTPKATPYLGNLTFFVETNGETASGGQHDRTTVTLLPGARWLVLKDVWIAAGYEFPVTNTEALDGRAWVSLYLDF</sequence>
<dbReference type="AlphaFoldDB" id="A0A126SZV6"/>
<dbReference type="EMBL" id="KU144973">
    <property type="protein sequence ID" value="AMK59202.1"/>
    <property type="molecule type" value="Genomic_DNA"/>
</dbReference>
<proteinExistence type="predicted"/>
<accession>A0A126SZV6</accession>